<dbReference type="GO" id="GO:0003924">
    <property type="term" value="F:GTPase activity"/>
    <property type="evidence" value="ECO:0007669"/>
    <property type="project" value="TreeGrafter"/>
</dbReference>
<evidence type="ECO:0000259" key="6">
    <source>
        <dbReference type="PROSITE" id="PS51714"/>
    </source>
</evidence>
<feature type="region of interest" description="Disordered" evidence="5">
    <location>
        <begin position="1"/>
        <end position="66"/>
    </location>
</feature>
<accession>A0A165NMF1</accession>
<name>A0A165NMF1_EXIGL</name>
<dbReference type="PANTHER" id="PTHR12858:SF1">
    <property type="entry name" value="PRE-RRNA-PROCESSING PROTEIN TSR1 HOMOLOG"/>
    <property type="match status" value="1"/>
</dbReference>
<dbReference type="Pfam" id="PF04950">
    <property type="entry name" value="RIBIOP_C"/>
    <property type="match status" value="1"/>
</dbReference>
<evidence type="ECO:0000256" key="3">
    <source>
        <dbReference type="ARBA" id="ARBA00023242"/>
    </source>
</evidence>
<comment type="similarity">
    <text evidence="4">Belongs to the TRAFAC class translation factor GTPase superfamily. Bms1-like GTPase family. TSR1 subfamily.</text>
</comment>
<dbReference type="SMART" id="SM00785">
    <property type="entry name" value="AARP2CN"/>
    <property type="match status" value="1"/>
</dbReference>
<dbReference type="GO" id="GO:0005525">
    <property type="term" value="F:GTP binding"/>
    <property type="evidence" value="ECO:0007669"/>
    <property type="project" value="TreeGrafter"/>
</dbReference>
<feature type="domain" description="Bms1-type G" evidence="6">
    <location>
        <begin position="87"/>
        <end position="245"/>
    </location>
</feature>
<dbReference type="OrthoDB" id="119302at2759"/>
<keyword evidence="2" id="KW-0690">Ribosome biogenesis</keyword>
<reference evidence="7 8" key="1">
    <citation type="journal article" date="2016" name="Mol. Biol. Evol.">
        <title>Comparative Genomics of Early-Diverging Mushroom-Forming Fungi Provides Insights into the Origins of Lignocellulose Decay Capabilities.</title>
        <authorList>
            <person name="Nagy L.G."/>
            <person name="Riley R."/>
            <person name="Tritt A."/>
            <person name="Adam C."/>
            <person name="Daum C."/>
            <person name="Floudas D."/>
            <person name="Sun H."/>
            <person name="Yadav J.S."/>
            <person name="Pangilinan J."/>
            <person name="Larsson K.H."/>
            <person name="Matsuura K."/>
            <person name="Barry K."/>
            <person name="Labutti K."/>
            <person name="Kuo R."/>
            <person name="Ohm R.A."/>
            <person name="Bhattacharya S.S."/>
            <person name="Shirouzu T."/>
            <person name="Yoshinaga Y."/>
            <person name="Martin F.M."/>
            <person name="Grigoriev I.V."/>
            <person name="Hibbett D.S."/>
        </authorList>
    </citation>
    <scope>NUCLEOTIDE SEQUENCE [LARGE SCALE GENOMIC DNA]</scope>
    <source>
        <strain evidence="7 8">HHB12029</strain>
    </source>
</reference>
<dbReference type="InterPro" id="IPR012948">
    <property type="entry name" value="AARP2CN"/>
</dbReference>
<dbReference type="AlphaFoldDB" id="A0A165NMF1"/>
<dbReference type="PROSITE" id="PS51714">
    <property type="entry name" value="G_BMS1"/>
    <property type="match status" value="1"/>
</dbReference>
<dbReference type="InterPro" id="IPR030387">
    <property type="entry name" value="G_Bms1/Tsr1_dom"/>
</dbReference>
<keyword evidence="3" id="KW-0539">Nucleus</keyword>
<dbReference type="FunCoup" id="A0A165NMF1">
    <property type="interactions" value="543"/>
</dbReference>
<evidence type="ECO:0000256" key="2">
    <source>
        <dbReference type="ARBA" id="ARBA00022517"/>
    </source>
</evidence>
<feature type="compositionally biased region" description="Basic residues" evidence="5">
    <location>
        <begin position="1"/>
        <end position="12"/>
    </location>
</feature>
<feature type="compositionally biased region" description="Acidic residues" evidence="5">
    <location>
        <begin position="456"/>
        <end position="468"/>
    </location>
</feature>
<dbReference type="GO" id="GO:0005730">
    <property type="term" value="C:nucleolus"/>
    <property type="evidence" value="ECO:0007669"/>
    <property type="project" value="UniProtKB-SubCell"/>
</dbReference>
<proteinExistence type="inferred from homology"/>
<dbReference type="GO" id="GO:0000462">
    <property type="term" value="P:maturation of SSU-rRNA from tricistronic rRNA transcript (SSU-rRNA, 5.8S rRNA, LSU-rRNA)"/>
    <property type="evidence" value="ECO:0007669"/>
    <property type="project" value="TreeGrafter"/>
</dbReference>
<comment type="subcellular location">
    <subcellularLocation>
        <location evidence="1">Nucleus</location>
        <location evidence="1">Nucleolus</location>
    </subcellularLocation>
</comment>
<feature type="compositionally biased region" description="Acidic residues" evidence="5">
    <location>
        <begin position="386"/>
        <end position="427"/>
    </location>
</feature>
<dbReference type="GO" id="GO:0034511">
    <property type="term" value="F:U3 snoRNA binding"/>
    <property type="evidence" value="ECO:0007669"/>
    <property type="project" value="TreeGrafter"/>
</dbReference>
<dbReference type="STRING" id="1314781.A0A165NMF1"/>
<feature type="compositionally biased region" description="Basic and acidic residues" evidence="5">
    <location>
        <begin position="445"/>
        <end position="455"/>
    </location>
</feature>
<evidence type="ECO:0000256" key="1">
    <source>
        <dbReference type="ARBA" id="ARBA00004604"/>
    </source>
</evidence>
<dbReference type="SMART" id="SM01362">
    <property type="entry name" value="DUF663"/>
    <property type="match status" value="1"/>
</dbReference>
<evidence type="ECO:0000256" key="4">
    <source>
        <dbReference type="ARBA" id="ARBA00038288"/>
    </source>
</evidence>
<feature type="compositionally biased region" description="Polar residues" evidence="5">
    <location>
        <begin position="44"/>
        <end position="56"/>
    </location>
</feature>
<dbReference type="Pfam" id="PF08142">
    <property type="entry name" value="AARP2CN"/>
    <property type="match status" value="1"/>
</dbReference>
<feature type="compositionally biased region" description="Basic residues" evidence="5">
    <location>
        <begin position="57"/>
        <end position="66"/>
    </location>
</feature>
<keyword evidence="8" id="KW-1185">Reference proteome</keyword>
<gene>
    <name evidence="7" type="ORF">EXIGLDRAFT_720026</name>
</gene>
<sequence length="775" mass="87175">MTATQAHHHRATLKQQNKPFKSRHSTKSSLKDAAKGRVARQSPKVASTNTNAAQLRSNRRNAAKLVQTKKRQSLVGAIRLFSGVEGTPRIVAVVPLCPDVTARQAVQALAKSLDADADDCPEEGSWKLKAERFKTSLQFVLLPYRRLYDALDACKAADYTLFVLSPTTEVEPWGDLLLRTLQAQGLPEVVSVVAGPIVQKERTGILKSLLSFVQYFVPSQTRVFALDAPSDATNAIRTLCEGRPSDVRWREGRPWVLADSVAMVDGMLSVTGVVRGAGLNANRLVHIPGQGDFQIAKIVSAPLPRRGMDVESTLLAERVPDEADSLVSTNEPDTMANEQTWPTEEEMADAPAASGDVMPDAPSGTTPRRVKRVPKGTSEYQAAWILDDDDEEEDGDGEDGDGDEELGEDEEMEDMPIADVEPEEEDESQRGVHFEDLPMEEEKEQLDTWRSRSKAEEEDIQFPDEIDTPQDIPARTRFQRFRGLRSFRTSPWDAYENLPVDYARIFQFEDFKRTERTILRKAEEEEDAGVVAEGTRVTVFIEGAPEMEWDGKRPFVIFGLFRHEHKMSVLNFTVQRNTEYSEPVRSKDSLILAVGPRRFAVNPIFSQHSARAVNKVYKFERFLKHGVTSVATVFAPVVFGTQPCLMLKETADLEEPRLVAMGTFLNPDPTRIIAKRIVLTGHPYKVHKKTATIRYMFFNPEDVMYYKPIQLHTKYGRVGHIKESLGTHGYFKAHFDNPINQMDTVCMSLYKRVFPKWATLWKPGATNGDETMMEE</sequence>
<dbReference type="Proteomes" id="UP000077266">
    <property type="component" value="Unassembled WGS sequence"/>
</dbReference>
<dbReference type="InterPro" id="IPR039761">
    <property type="entry name" value="Bms1/Tsr1"/>
</dbReference>
<evidence type="ECO:0000256" key="5">
    <source>
        <dbReference type="SAM" id="MobiDB-lite"/>
    </source>
</evidence>
<protein>
    <submittedName>
        <fullName evidence="7">Ribosome biogenesis protein tsr1</fullName>
    </submittedName>
</protein>
<feature type="compositionally biased region" description="Polar residues" evidence="5">
    <location>
        <begin position="326"/>
        <end position="342"/>
    </location>
</feature>
<evidence type="ECO:0000313" key="7">
    <source>
        <dbReference type="EMBL" id="KZW00951.1"/>
    </source>
</evidence>
<feature type="region of interest" description="Disordered" evidence="5">
    <location>
        <begin position="322"/>
        <end position="471"/>
    </location>
</feature>
<dbReference type="EMBL" id="KV425897">
    <property type="protein sequence ID" value="KZW00951.1"/>
    <property type="molecule type" value="Genomic_DNA"/>
</dbReference>
<evidence type="ECO:0000313" key="8">
    <source>
        <dbReference type="Proteomes" id="UP000077266"/>
    </source>
</evidence>
<dbReference type="InterPro" id="IPR007034">
    <property type="entry name" value="BMS1_TSR1_C"/>
</dbReference>
<organism evidence="7 8">
    <name type="scientific">Exidia glandulosa HHB12029</name>
    <dbReference type="NCBI Taxonomy" id="1314781"/>
    <lineage>
        <taxon>Eukaryota</taxon>
        <taxon>Fungi</taxon>
        <taxon>Dikarya</taxon>
        <taxon>Basidiomycota</taxon>
        <taxon>Agaricomycotina</taxon>
        <taxon>Agaricomycetes</taxon>
        <taxon>Auriculariales</taxon>
        <taxon>Exidiaceae</taxon>
        <taxon>Exidia</taxon>
    </lineage>
</organism>
<dbReference type="PANTHER" id="PTHR12858">
    <property type="entry name" value="RIBOSOME BIOGENESIS PROTEIN"/>
    <property type="match status" value="1"/>
</dbReference>
<dbReference type="GO" id="GO:0030688">
    <property type="term" value="C:preribosome, small subunit precursor"/>
    <property type="evidence" value="ECO:0007669"/>
    <property type="project" value="TreeGrafter"/>
</dbReference>
<dbReference type="Pfam" id="PF22298">
    <property type="entry name" value="Tsr1_G-like"/>
    <property type="match status" value="1"/>
</dbReference>
<dbReference type="GO" id="GO:0000479">
    <property type="term" value="P:endonucleolytic cleavage of tricistronic rRNA transcript (SSU-rRNA, 5.8S rRNA, LSU-rRNA)"/>
    <property type="evidence" value="ECO:0007669"/>
    <property type="project" value="TreeGrafter"/>
</dbReference>
<dbReference type="InParanoid" id="A0A165NMF1"/>